<evidence type="ECO:0000313" key="6">
    <source>
        <dbReference type="EMBL" id="MBC3910888.1"/>
    </source>
</evidence>
<proteinExistence type="inferred from homology"/>
<dbReference type="CDD" id="cd17808">
    <property type="entry name" value="HipA_Ec_like"/>
    <property type="match status" value="1"/>
</dbReference>
<evidence type="ECO:0000256" key="2">
    <source>
        <dbReference type="ARBA" id="ARBA00022679"/>
    </source>
</evidence>
<dbReference type="Pfam" id="PF13657">
    <property type="entry name" value="Couple_hipA"/>
    <property type="match status" value="1"/>
</dbReference>
<dbReference type="PANTHER" id="PTHR37419:SF1">
    <property type="entry name" value="SERINE_THREONINE-PROTEIN KINASE TOXIN HIPA"/>
    <property type="match status" value="1"/>
</dbReference>
<reference evidence="6 7" key="1">
    <citation type="submission" date="2020-08" db="EMBL/GenBank/DDBJ databases">
        <title>Novel species isolated from subtropical streams in China.</title>
        <authorList>
            <person name="Lu H."/>
        </authorList>
    </citation>
    <scope>NUCLEOTIDE SEQUENCE [LARGE SCALE GENOMIC DNA]</scope>
    <source>
        <strain evidence="6 7">NL8W</strain>
    </source>
</reference>
<dbReference type="Proteomes" id="UP000646911">
    <property type="component" value="Unassembled WGS sequence"/>
</dbReference>
<evidence type="ECO:0000256" key="1">
    <source>
        <dbReference type="ARBA" id="ARBA00010164"/>
    </source>
</evidence>
<keyword evidence="2" id="KW-0808">Transferase</keyword>
<accession>A0ABR6ZGS0</accession>
<dbReference type="NCBIfam" id="TIGR03071">
    <property type="entry name" value="couple_hipA"/>
    <property type="match status" value="1"/>
</dbReference>
<keyword evidence="7" id="KW-1185">Reference proteome</keyword>
<name>A0ABR6ZGS0_9BURK</name>
<dbReference type="InterPro" id="IPR052028">
    <property type="entry name" value="HipA_Ser/Thr_kinase"/>
</dbReference>
<dbReference type="InterPro" id="IPR017508">
    <property type="entry name" value="HipA_N1"/>
</dbReference>
<gene>
    <name evidence="6" type="ORF">H8L47_25270</name>
</gene>
<dbReference type="InterPro" id="IPR012893">
    <property type="entry name" value="HipA-like_C"/>
</dbReference>
<keyword evidence="3" id="KW-0418">Kinase</keyword>
<dbReference type="EMBL" id="JACOFX010000020">
    <property type="protein sequence ID" value="MBC3910888.1"/>
    <property type="molecule type" value="Genomic_DNA"/>
</dbReference>
<comment type="caution">
    <text evidence="6">The sequence shown here is derived from an EMBL/GenBank/DDBJ whole genome shotgun (WGS) entry which is preliminary data.</text>
</comment>
<evidence type="ECO:0000259" key="5">
    <source>
        <dbReference type="Pfam" id="PF13657"/>
    </source>
</evidence>
<dbReference type="Pfam" id="PF07804">
    <property type="entry name" value="HipA_C"/>
    <property type="match status" value="1"/>
</dbReference>
<protein>
    <submittedName>
        <fullName evidence="6">Type II toxin-antitoxin system HipA family toxin</fullName>
    </submittedName>
</protein>
<feature type="domain" description="HipA-like C-terminal" evidence="4">
    <location>
        <begin position="142"/>
        <end position="390"/>
    </location>
</feature>
<evidence type="ECO:0000256" key="3">
    <source>
        <dbReference type="ARBA" id="ARBA00022777"/>
    </source>
</evidence>
<dbReference type="PANTHER" id="PTHR37419">
    <property type="entry name" value="SERINE/THREONINE-PROTEIN KINASE TOXIN HIPA"/>
    <property type="match status" value="1"/>
</dbReference>
<comment type="similarity">
    <text evidence="1">Belongs to the HipA Ser/Thr kinase family.</text>
</comment>
<sequence>MNGLLVGVWSWDRTDTHQFEYAESWIRSAVARPLSLSLPITAGTNLLRGPAVKNYFDNLLPDNKKIRQRISHRYQLPSTNVPDLLEALGRDCVGAVQILPPGMEPEGFDKISATRLRDSEVEKLLLNVTSDDDSDTIDDFRISLAGAQEKTALLWHEGHWHMPHGATPTTHILKLPLGLIGGMRADMSGSIENEWLCMRIMNALRFEVAKADIAQFGTQKVLVVERFDRKWMRQDWIARLPQEDFCQASGVAPDNKYEADGGPGMAQCLHILEGSASAAKDKLNFALLNLAFWLLAATDGHAKNFSISLHAGGDYHMTPMYDILSAWPVIGRGANQLQEKKIKMAMALRSKNAHFKMSEMHVRHWQGLAAQTGVVDGFAQMQRLIQHVPDALAQVEHELPIHFPEQIWSSIRDGMLRQQLRFFSEVDSKLL</sequence>
<evidence type="ECO:0000259" key="4">
    <source>
        <dbReference type="Pfam" id="PF07804"/>
    </source>
</evidence>
<evidence type="ECO:0000313" key="7">
    <source>
        <dbReference type="Proteomes" id="UP000646911"/>
    </source>
</evidence>
<organism evidence="6 7">
    <name type="scientific">Undibacterium umbellatum</name>
    <dbReference type="NCBI Taxonomy" id="2762300"/>
    <lineage>
        <taxon>Bacteria</taxon>
        <taxon>Pseudomonadati</taxon>
        <taxon>Pseudomonadota</taxon>
        <taxon>Betaproteobacteria</taxon>
        <taxon>Burkholderiales</taxon>
        <taxon>Oxalobacteraceae</taxon>
        <taxon>Undibacterium</taxon>
    </lineage>
</organism>
<feature type="domain" description="HipA N-terminal subdomain 1" evidence="5">
    <location>
        <begin position="1"/>
        <end position="98"/>
    </location>
</feature>